<dbReference type="EMBL" id="CP106735">
    <property type="protein sequence ID" value="UXX77807.1"/>
    <property type="molecule type" value="Genomic_DNA"/>
</dbReference>
<keyword evidence="4" id="KW-1133">Transmembrane helix</keyword>
<protein>
    <submittedName>
        <fullName evidence="6">Glycosyltransferase</fullName>
        <ecNumber evidence="6">2.4.-.-</ecNumber>
    </submittedName>
</protein>
<feature type="domain" description="Glycosyltransferase 2-like" evidence="5">
    <location>
        <begin position="41"/>
        <end position="205"/>
    </location>
</feature>
<dbReference type="InterPro" id="IPR029044">
    <property type="entry name" value="Nucleotide-diphossugar_trans"/>
</dbReference>
<keyword evidence="3 6" id="KW-0808">Transferase</keyword>
<evidence type="ECO:0000256" key="3">
    <source>
        <dbReference type="ARBA" id="ARBA00022679"/>
    </source>
</evidence>
<organism evidence="6 7">
    <name type="scientific">Reichenbachiella carrageenanivorans</name>
    <dbReference type="NCBI Taxonomy" id="2979869"/>
    <lineage>
        <taxon>Bacteria</taxon>
        <taxon>Pseudomonadati</taxon>
        <taxon>Bacteroidota</taxon>
        <taxon>Cytophagia</taxon>
        <taxon>Cytophagales</taxon>
        <taxon>Reichenbachiellaceae</taxon>
        <taxon>Reichenbachiella</taxon>
    </lineage>
</organism>
<evidence type="ECO:0000313" key="6">
    <source>
        <dbReference type="EMBL" id="UXX77807.1"/>
    </source>
</evidence>
<dbReference type="SUPFAM" id="SSF53448">
    <property type="entry name" value="Nucleotide-diphospho-sugar transferases"/>
    <property type="match status" value="1"/>
</dbReference>
<keyword evidence="4" id="KW-0812">Transmembrane</keyword>
<gene>
    <name evidence="6" type="ORF">N7E81_10535</name>
</gene>
<evidence type="ECO:0000313" key="7">
    <source>
        <dbReference type="Proteomes" id="UP001062165"/>
    </source>
</evidence>
<dbReference type="GO" id="GO:0016757">
    <property type="term" value="F:glycosyltransferase activity"/>
    <property type="evidence" value="ECO:0007669"/>
    <property type="project" value="UniProtKB-KW"/>
</dbReference>
<feature type="transmembrane region" description="Helical" evidence="4">
    <location>
        <begin position="333"/>
        <end position="356"/>
    </location>
</feature>
<accession>A0ABY6CV53</accession>
<feature type="transmembrane region" description="Helical" evidence="4">
    <location>
        <begin position="276"/>
        <end position="296"/>
    </location>
</feature>
<name>A0ABY6CV53_9BACT</name>
<dbReference type="Proteomes" id="UP001062165">
    <property type="component" value="Chromosome"/>
</dbReference>
<dbReference type="RefSeq" id="WP_263049554.1">
    <property type="nucleotide sequence ID" value="NZ_CP106735.1"/>
</dbReference>
<dbReference type="PANTHER" id="PTHR43630">
    <property type="entry name" value="POLY-BETA-1,6-N-ACETYL-D-GLUCOSAMINE SYNTHASE"/>
    <property type="match status" value="1"/>
</dbReference>
<dbReference type="Gene3D" id="3.90.550.10">
    <property type="entry name" value="Spore Coat Polysaccharide Biosynthesis Protein SpsA, Chain A"/>
    <property type="match status" value="1"/>
</dbReference>
<evidence type="ECO:0000256" key="1">
    <source>
        <dbReference type="ARBA" id="ARBA00006739"/>
    </source>
</evidence>
<dbReference type="InterPro" id="IPR001173">
    <property type="entry name" value="Glyco_trans_2-like"/>
</dbReference>
<reference evidence="6" key="1">
    <citation type="submission" date="2022-10" db="EMBL/GenBank/DDBJ databases">
        <title>Comparative genomics and taxonomic characterization of three novel marine species of genus Reichenbachiella exhibiting antioxidant and polysaccharide degradation activities.</title>
        <authorList>
            <person name="Muhammad N."/>
            <person name="Lee Y.-J."/>
            <person name="Ko J."/>
            <person name="Kim S.-G."/>
        </authorList>
    </citation>
    <scope>NUCLEOTIDE SEQUENCE</scope>
    <source>
        <strain evidence="6">Wsw4-B4</strain>
    </source>
</reference>
<dbReference type="EC" id="2.4.-.-" evidence="6"/>
<sequence>MEGIIVVLAATALSIWTVYGTVLLANIVSYKPKEKKEHPVSVIVCAHNELANLKRLIPLLLAQEHPHFEIILVDDRSDDGTYDYLLGAQTKQLKFVRVDQVHDHINAKKFALTMGIKAATHDVVLLIDADCTPASPQWISEMSGAFNEQTAYVLGVAPYEQRAGFLGNFIQFETQWTAMNYIGFALAGNPYMGVGRNMAYRKSSFLEQKGFNKIQHITGGDDDLLINDRASKNNTQIVLGAQSLTYSIPKTTWGDYIDQKIRHWSVGKHYRLKDKILLGLQNLSSLVFWLALLILAIQTDNYLIPAGLLIFRMVFVVILVNSTSKKFGYRMNIWLVPVMDIMHVGYASIFGTIALFTKKVRWKK</sequence>
<feature type="transmembrane region" description="Helical" evidence="4">
    <location>
        <begin position="6"/>
        <end position="28"/>
    </location>
</feature>
<comment type="similarity">
    <text evidence="1">Belongs to the glycosyltransferase 2 family.</text>
</comment>
<proteinExistence type="inferred from homology"/>
<evidence type="ECO:0000259" key="5">
    <source>
        <dbReference type="Pfam" id="PF00535"/>
    </source>
</evidence>
<feature type="transmembrane region" description="Helical" evidence="4">
    <location>
        <begin position="302"/>
        <end position="321"/>
    </location>
</feature>
<keyword evidence="4" id="KW-0472">Membrane</keyword>
<dbReference type="PANTHER" id="PTHR43630:SF1">
    <property type="entry name" value="POLY-BETA-1,6-N-ACETYL-D-GLUCOSAMINE SYNTHASE"/>
    <property type="match status" value="1"/>
</dbReference>
<evidence type="ECO:0000256" key="4">
    <source>
        <dbReference type="SAM" id="Phobius"/>
    </source>
</evidence>
<keyword evidence="7" id="KW-1185">Reference proteome</keyword>
<keyword evidence="2 6" id="KW-0328">Glycosyltransferase</keyword>
<dbReference type="Pfam" id="PF00535">
    <property type="entry name" value="Glycos_transf_2"/>
    <property type="match status" value="1"/>
</dbReference>
<evidence type="ECO:0000256" key="2">
    <source>
        <dbReference type="ARBA" id="ARBA00022676"/>
    </source>
</evidence>